<evidence type="ECO:0000313" key="2">
    <source>
        <dbReference type="Proteomes" id="UP000789920"/>
    </source>
</evidence>
<reference evidence="1" key="1">
    <citation type="submission" date="2021-06" db="EMBL/GenBank/DDBJ databases">
        <authorList>
            <person name="Kallberg Y."/>
            <person name="Tangrot J."/>
            <person name="Rosling A."/>
        </authorList>
    </citation>
    <scope>NUCLEOTIDE SEQUENCE</scope>
    <source>
        <strain evidence="1">MA461A</strain>
    </source>
</reference>
<dbReference type="Proteomes" id="UP000789920">
    <property type="component" value="Unassembled WGS sequence"/>
</dbReference>
<evidence type="ECO:0000313" key="1">
    <source>
        <dbReference type="EMBL" id="CAG8785995.1"/>
    </source>
</evidence>
<protein>
    <submittedName>
        <fullName evidence="1">27737_t:CDS:1</fullName>
    </submittedName>
</protein>
<keyword evidence="2" id="KW-1185">Reference proteome</keyword>
<dbReference type="EMBL" id="CAJVQC010048276">
    <property type="protein sequence ID" value="CAG8785995.1"/>
    <property type="molecule type" value="Genomic_DNA"/>
</dbReference>
<organism evidence="1 2">
    <name type="scientific">Racocetra persica</name>
    <dbReference type="NCBI Taxonomy" id="160502"/>
    <lineage>
        <taxon>Eukaryota</taxon>
        <taxon>Fungi</taxon>
        <taxon>Fungi incertae sedis</taxon>
        <taxon>Mucoromycota</taxon>
        <taxon>Glomeromycotina</taxon>
        <taxon>Glomeromycetes</taxon>
        <taxon>Diversisporales</taxon>
        <taxon>Gigasporaceae</taxon>
        <taxon>Racocetra</taxon>
    </lineage>
</organism>
<comment type="caution">
    <text evidence="1">The sequence shown here is derived from an EMBL/GenBank/DDBJ whole genome shotgun (WGS) entry which is preliminary data.</text>
</comment>
<gene>
    <name evidence="1" type="ORF">RPERSI_LOCUS18304</name>
</gene>
<sequence length="102" mass="11427">RMNIEALNKELQEKAEQGAVKPSDFKQKTGTIPTPPPTPPSPKEKTPKKDKENGNKKNATVSAVVSYRVENIEGAIKDFDKDLAIFKDRVLEEFKQTEKTSL</sequence>
<proteinExistence type="predicted"/>
<name>A0ACA9RBP6_9GLOM</name>
<accession>A0ACA9RBP6</accession>
<feature type="non-terminal residue" evidence="1">
    <location>
        <position position="1"/>
    </location>
</feature>